<dbReference type="Proteomes" id="UP000822688">
    <property type="component" value="Chromosome 2"/>
</dbReference>
<keyword evidence="6" id="KW-0812">Transmembrane</keyword>
<keyword evidence="9" id="KW-1185">Reference proteome</keyword>
<evidence type="ECO:0000256" key="2">
    <source>
        <dbReference type="ARBA" id="ARBA00009191"/>
    </source>
</evidence>
<keyword evidence="6" id="KW-1133">Transmembrane helix</keyword>
<protein>
    <recommendedName>
        <fullName evidence="7">Strictosidine synthase conserved region domain-containing protein</fullName>
    </recommendedName>
</protein>
<organism evidence="8 9">
    <name type="scientific">Ceratodon purpureus</name>
    <name type="common">Fire moss</name>
    <name type="synonym">Dicranum purpureum</name>
    <dbReference type="NCBI Taxonomy" id="3225"/>
    <lineage>
        <taxon>Eukaryota</taxon>
        <taxon>Viridiplantae</taxon>
        <taxon>Streptophyta</taxon>
        <taxon>Embryophyta</taxon>
        <taxon>Bryophyta</taxon>
        <taxon>Bryophytina</taxon>
        <taxon>Bryopsida</taxon>
        <taxon>Dicranidae</taxon>
        <taxon>Pseudoditrichales</taxon>
        <taxon>Ditrichaceae</taxon>
        <taxon>Ceratodon</taxon>
    </lineage>
</organism>
<dbReference type="Gene3D" id="2.120.10.30">
    <property type="entry name" value="TolB, C-terminal domain"/>
    <property type="match status" value="1"/>
</dbReference>
<dbReference type="GO" id="GO:0012505">
    <property type="term" value="C:endomembrane system"/>
    <property type="evidence" value="ECO:0007669"/>
    <property type="project" value="TreeGrafter"/>
</dbReference>
<dbReference type="InterPro" id="IPR011042">
    <property type="entry name" value="6-blade_b-propeller_TolB-like"/>
</dbReference>
<name>A0A8T0IXI8_CERPU</name>
<keyword evidence="4" id="KW-0732">Signal</keyword>
<keyword evidence="6" id="KW-0472">Membrane</keyword>
<dbReference type="InterPro" id="IPR018119">
    <property type="entry name" value="Strictosidine_synth_cons-reg"/>
</dbReference>
<dbReference type="Pfam" id="PF03088">
    <property type="entry name" value="Str_synth"/>
    <property type="match status" value="1"/>
</dbReference>
<dbReference type="SUPFAM" id="SSF63829">
    <property type="entry name" value="Calcium-dependent phosphotriesterase"/>
    <property type="match status" value="1"/>
</dbReference>
<evidence type="ECO:0000313" key="8">
    <source>
        <dbReference type="EMBL" id="KAG0587925.1"/>
    </source>
</evidence>
<evidence type="ECO:0000256" key="6">
    <source>
        <dbReference type="SAM" id="Phobius"/>
    </source>
</evidence>
<dbReference type="GO" id="GO:0016787">
    <property type="term" value="F:hydrolase activity"/>
    <property type="evidence" value="ECO:0007669"/>
    <property type="project" value="TreeGrafter"/>
</dbReference>
<keyword evidence="5" id="KW-0325">Glycoprotein</keyword>
<proteinExistence type="inferred from homology"/>
<dbReference type="EMBL" id="CM026422">
    <property type="protein sequence ID" value="KAG0587925.1"/>
    <property type="molecule type" value="Genomic_DNA"/>
</dbReference>
<dbReference type="GO" id="GO:0005773">
    <property type="term" value="C:vacuole"/>
    <property type="evidence" value="ECO:0007669"/>
    <property type="project" value="UniProtKB-SubCell"/>
</dbReference>
<feature type="transmembrane region" description="Helical" evidence="6">
    <location>
        <begin position="12"/>
        <end position="31"/>
    </location>
</feature>
<accession>A0A8T0IXI8</accession>
<sequence length="409" mass="45422">MTGKKGEAVRPVAFAIVTVLVLMLGWDPPLIGPLAGLNFDWSNWNTSDMRPFLGLEDWPCDPHNKLVHAHSISLQNAAGPESLAFDGSGGGPYTGVADGRILRWDGNQGNWLAFGVTSSVRTEVCDMQPSSVDNEHVCGRPLGLRFDKHGNLYIADAYLGLLVMGPQGGVAKAVSTQAEGVPFKFVNDLDFDENGTVYFTDSSARRPRKQCNLVTFEQDKSGRLLKYDPQTQQTTVIARDLFYPNGIAVSQDSSFLLFSYTSKSRIMKFWLKGPKSGTMEEFAEVPGYPDNIRITKEGDFWVALHSRVTRLQYFFAKNWYLLRLLYSLPFKFDHIAALTTGPPDAMVVKFNPHGEAIEAFEDRSGLHASFLSYAEERDGLLWMSSVFLPKIWTLPLNASAGSSRRFGVV</sequence>
<evidence type="ECO:0000256" key="3">
    <source>
        <dbReference type="ARBA" id="ARBA00022554"/>
    </source>
</evidence>
<evidence type="ECO:0000256" key="1">
    <source>
        <dbReference type="ARBA" id="ARBA00004116"/>
    </source>
</evidence>
<reference evidence="8" key="1">
    <citation type="submission" date="2020-06" db="EMBL/GenBank/DDBJ databases">
        <title>WGS assembly of Ceratodon purpureus strain R40.</title>
        <authorList>
            <person name="Carey S.B."/>
            <person name="Jenkins J."/>
            <person name="Shu S."/>
            <person name="Lovell J.T."/>
            <person name="Sreedasyam A."/>
            <person name="Maumus F."/>
            <person name="Tiley G.P."/>
            <person name="Fernandez-Pozo N."/>
            <person name="Barry K."/>
            <person name="Chen C."/>
            <person name="Wang M."/>
            <person name="Lipzen A."/>
            <person name="Daum C."/>
            <person name="Saski C.A."/>
            <person name="Payton A.C."/>
            <person name="Mcbreen J.C."/>
            <person name="Conrad R.E."/>
            <person name="Kollar L.M."/>
            <person name="Olsson S."/>
            <person name="Huttunen S."/>
            <person name="Landis J.B."/>
            <person name="Wickett N.J."/>
            <person name="Johnson M.G."/>
            <person name="Rensing S.A."/>
            <person name="Grimwood J."/>
            <person name="Schmutz J."/>
            <person name="Mcdaniel S.F."/>
        </authorList>
    </citation>
    <scope>NUCLEOTIDE SEQUENCE</scope>
    <source>
        <strain evidence="8">R40</strain>
    </source>
</reference>
<evidence type="ECO:0000256" key="4">
    <source>
        <dbReference type="ARBA" id="ARBA00022729"/>
    </source>
</evidence>
<dbReference type="PANTHER" id="PTHR10426">
    <property type="entry name" value="STRICTOSIDINE SYNTHASE-RELATED"/>
    <property type="match status" value="1"/>
</dbReference>
<feature type="domain" description="Strictosidine synthase conserved region" evidence="7">
    <location>
        <begin position="187"/>
        <end position="274"/>
    </location>
</feature>
<dbReference type="PANTHER" id="PTHR10426:SF106">
    <property type="entry name" value="PROTEIN STRICTOSIDINE SYNTHASE-LIKE 3"/>
    <property type="match status" value="1"/>
</dbReference>
<comment type="subcellular location">
    <subcellularLocation>
        <location evidence="1">Vacuole</location>
    </subcellularLocation>
</comment>
<dbReference type="Pfam" id="PF20067">
    <property type="entry name" value="SSL_N"/>
    <property type="match status" value="1"/>
</dbReference>
<comment type="caution">
    <text evidence="8">The sequence shown here is derived from an EMBL/GenBank/DDBJ whole genome shotgun (WGS) entry which is preliminary data.</text>
</comment>
<keyword evidence="3" id="KW-0926">Vacuole</keyword>
<evidence type="ECO:0000259" key="7">
    <source>
        <dbReference type="Pfam" id="PF03088"/>
    </source>
</evidence>
<dbReference type="FunFam" id="2.120.10.30:FF:000032">
    <property type="entry name" value="Protein STRICTOSIDINE SYNTHASE-LIKE 13"/>
    <property type="match status" value="1"/>
</dbReference>
<evidence type="ECO:0000256" key="5">
    <source>
        <dbReference type="ARBA" id="ARBA00023180"/>
    </source>
</evidence>
<dbReference type="AlphaFoldDB" id="A0A8T0IXI8"/>
<evidence type="ECO:0000313" key="9">
    <source>
        <dbReference type="Proteomes" id="UP000822688"/>
    </source>
</evidence>
<comment type="similarity">
    <text evidence="2">Belongs to the strictosidine synthase family.</text>
</comment>
<gene>
    <name evidence="8" type="ORF">KC19_2G201900</name>
</gene>